<proteinExistence type="predicted"/>
<evidence type="ECO:0000313" key="3">
    <source>
        <dbReference type="Proteomes" id="UP000199227"/>
    </source>
</evidence>
<dbReference type="PANTHER" id="PTHR43581:SF4">
    <property type="entry name" value="ATP_GTP PHOSPHATASE"/>
    <property type="match status" value="1"/>
</dbReference>
<dbReference type="Proteomes" id="UP000199227">
    <property type="component" value="Unassembled WGS sequence"/>
</dbReference>
<dbReference type="RefSeq" id="WP_092909648.1">
    <property type="nucleotide sequence ID" value="NZ_FOXB01000001.1"/>
</dbReference>
<dbReference type="AlphaFoldDB" id="A0A1I5KPC3"/>
<dbReference type="PANTHER" id="PTHR43581">
    <property type="entry name" value="ATP/GTP PHOSPHATASE"/>
    <property type="match status" value="1"/>
</dbReference>
<dbReference type="Gene3D" id="3.40.50.300">
    <property type="entry name" value="P-loop containing nucleotide triphosphate hydrolases"/>
    <property type="match status" value="1"/>
</dbReference>
<keyword evidence="3" id="KW-1185">Reference proteome</keyword>
<organism evidence="2 3">
    <name type="scientific">Hydrogenimonas thermophila</name>
    <dbReference type="NCBI Taxonomy" id="223786"/>
    <lineage>
        <taxon>Bacteria</taxon>
        <taxon>Pseudomonadati</taxon>
        <taxon>Campylobacterota</taxon>
        <taxon>Epsilonproteobacteria</taxon>
        <taxon>Campylobacterales</taxon>
        <taxon>Hydrogenimonadaceae</taxon>
        <taxon>Hydrogenimonas</taxon>
    </lineage>
</organism>
<dbReference type="InterPro" id="IPR003959">
    <property type="entry name" value="ATPase_AAA_core"/>
</dbReference>
<dbReference type="STRING" id="223786.SAMN05216234_10110"/>
<evidence type="ECO:0000313" key="2">
    <source>
        <dbReference type="EMBL" id="SFO86683.1"/>
    </source>
</evidence>
<accession>A0A1I5KPC3</accession>
<dbReference type="GO" id="GO:0005524">
    <property type="term" value="F:ATP binding"/>
    <property type="evidence" value="ECO:0007669"/>
    <property type="project" value="InterPro"/>
</dbReference>
<reference evidence="2 3" key="1">
    <citation type="submission" date="2016-10" db="EMBL/GenBank/DDBJ databases">
        <authorList>
            <person name="de Groot N.N."/>
        </authorList>
    </citation>
    <scope>NUCLEOTIDE SEQUENCE [LARGE SCALE GENOMIC DNA]</scope>
    <source>
        <strain evidence="2 3">EP1-55-1</strain>
    </source>
</reference>
<dbReference type="InterPro" id="IPR051396">
    <property type="entry name" value="Bact_Antivir_Def_Nuclease"/>
</dbReference>
<feature type="domain" description="ATPase AAA-type core" evidence="1">
    <location>
        <begin position="306"/>
        <end position="405"/>
    </location>
</feature>
<evidence type="ECO:0000259" key="1">
    <source>
        <dbReference type="Pfam" id="PF13304"/>
    </source>
</evidence>
<dbReference type="GO" id="GO:0016887">
    <property type="term" value="F:ATP hydrolysis activity"/>
    <property type="evidence" value="ECO:0007669"/>
    <property type="project" value="InterPro"/>
</dbReference>
<dbReference type="EMBL" id="FOXB01000001">
    <property type="protein sequence ID" value="SFO86683.1"/>
    <property type="molecule type" value="Genomic_DNA"/>
</dbReference>
<name>A0A1I5KPC3_9BACT</name>
<dbReference type="InterPro" id="IPR027417">
    <property type="entry name" value="P-loop_NTPase"/>
</dbReference>
<dbReference type="OrthoDB" id="997844at2"/>
<sequence>MQLTFFVIPNNTCFPETGKSQVYLRIDNWNDYSYKTLYEIVLFDEKGNKRELGYVKIANFGQTTEERIELPKQFEFLDERFFSLGQSDHYYSTLMTLERQLREKFLRNINDIVFNEELLKKALDEDVTTTSLLRDTSLTTIKGQYRRILNDGAILTRYNFAYETKQTNNEAGYRLEFKVEPESNPPTNIHVLIGRNGVGKTHLLNNIVKTLIKEPSNKGRFDYISDKQNEGYFFSRVVSVSYSAFDPFKPYIKTEGLRYEYIGLKEIRKDNITSLKNRDQLTIEFVKSFEHCFHVGKKDRLKKAISSLNSDPLFEELEITLLLEQNWDENKIKYIFDRLSSGHAIVLLTITKLVETLEEKTLLLLDEPEGHLHPPLLSAFIRTLSDILKDRNAVAIVATHSPVIVQEVPRSCVWKLSRFGLEAKAERVDTETFGENIGTLTREIFGLEVSKSGFHKLLKDDVENGLTYEQIIQKYSNQLGFEARLLLRALLSDKDIF</sequence>
<gene>
    <name evidence="2" type="ORF">SAMN05216234_10110</name>
</gene>
<protein>
    <submittedName>
        <fullName evidence="2">AAA domain-containing protein, putative AbiEii toxin, Type IV TA system</fullName>
    </submittedName>
</protein>
<dbReference type="SUPFAM" id="SSF52540">
    <property type="entry name" value="P-loop containing nucleoside triphosphate hydrolases"/>
    <property type="match status" value="1"/>
</dbReference>
<dbReference type="Pfam" id="PF13304">
    <property type="entry name" value="AAA_21"/>
    <property type="match status" value="1"/>
</dbReference>